<evidence type="ECO:0000313" key="1">
    <source>
        <dbReference type="EMBL" id="KAJ6022375.1"/>
    </source>
</evidence>
<organism evidence="1 2">
    <name type="scientific">Penicillium canescens</name>
    <dbReference type="NCBI Taxonomy" id="5083"/>
    <lineage>
        <taxon>Eukaryota</taxon>
        <taxon>Fungi</taxon>
        <taxon>Dikarya</taxon>
        <taxon>Ascomycota</taxon>
        <taxon>Pezizomycotina</taxon>
        <taxon>Eurotiomycetes</taxon>
        <taxon>Eurotiomycetidae</taxon>
        <taxon>Eurotiales</taxon>
        <taxon>Aspergillaceae</taxon>
        <taxon>Penicillium</taxon>
    </lineage>
</organism>
<proteinExistence type="predicted"/>
<dbReference type="AlphaFoldDB" id="A0AAD6N1I8"/>
<dbReference type="EMBL" id="JAQJZL010000016">
    <property type="protein sequence ID" value="KAJ6022375.1"/>
    <property type="molecule type" value="Genomic_DNA"/>
</dbReference>
<reference evidence="1" key="1">
    <citation type="journal article" date="2023" name="IMA Fungus">
        <title>Comparative genomic study of the Penicillium genus elucidates a diverse pangenome and 15 lateral gene transfer events.</title>
        <authorList>
            <person name="Petersen C."/>
            <person name="Sorensen T."/>
            <person name="Nielsen M.R."/>
            <person name="Sondergaard T.E."/>
            <person name="Sorensen J.L."/>
            <person name="Fitzpatrick D.A."/>
            <person name="Frisvad J.C."/>
            <person name="Nielsen K.L."/>
        </authorList>
    </citation>
    <scope>NUCLEOTIDE SEQUENCE</scope>
    <source>
        <strain evidence="1">IBT 15450</strain>
    </source>
</reference>
<gene>
    <name evidence="1" type="ORF">N7460_012770</name>
</gene>
<accession>A0AAD6N1I8</accession>
<dbReference type="Proteomes" id="UP001219568">
    <property type="component" value="Unassembled WGS sequence"/>
</dbReference>
<evidence type="ECO:0000313" key="2">
    <source>
        <dbReference type="Proteomes" id="UP001219568"/>
    </source>
</evidence>
<keyword evidence="2" id="KW-1185">Reference proteome</keyword>
<protein>
    <submittedName>
        <fullName evidence="1">Uncharacterized protein</fullName>
    </submittedName>
</protein>
<reference evidence="1" key="2">
    <citation type="submission" date="2023-01" db="EMBL/GenBank/DDBJ databases">
        <authorList>
            <person name="Petersen C."/>
        </authorList>
    </citation>
    <scope>NUCLEOTIDE SEQUENCE</scope>
    <source>
        <strain evidence="1">IBT 15450</strain>
    </source>
</reference>
<comment type="caution">
    <text evidence="1">The sequence shown here is derived from an EMBL/GenBank/DDBJ whole genome shotgun (WGS) entry which is preliminary data.</text>
</comment>
<sequence length="153" mass="16308">MDRVMSAETTTFAKAAIPIPEPGMVTRINVVEVFVGDINPAQAVGKASDDPQSLAFAERSGKSPRNDAVNSILGVHRFLIVRQKSVVAGLHKAPISLDPTLCFMSFVFSSSQLPGLFITGGGKILSSSAVGGSNPRVEYELTSFDDCDEFLVF</sequence>
<name>A0AAD6N1I8_PENCN</name>